<evidence type="ECO:0000313" key="15">
    <source>
        <dbReference type="Proteomes" id="UP000749293"/>
    </source>
</evidence>
<feature type="transmembrane region" description="Helical" evidence="11">
    <location>
        <begin position="318"/>
        <end position="339"/>
    </location>
</feature>
<feature type="transmembrane region" description="Helical" evidence="11">
    <location>
        <begin position="351"/>
        <end position="384"/>
    </location>
</feature>
<evidence type="ECO:0000256" key="10">
    <source>
        <dbReference type="ARBA" id="ARBA00023180"/>
    </source>
</evidence>
<comment type="caution">
    <text evidence="14">The sequence shown here is derived from an EMBL/GenBank/DDBJ whole genome shotgun (WGS) entry which is preliminary data.</text>
</comment>
<dbReference type="Pfam" id="PF01794">
    <property type="entry name" value="Ferric_reduct"/>
    <property type="match status" value="1"/>
</dbReference>
<keyword evidence="5" id="KW-0249">Electron transport</keyword>
<dbReference type="SUPFAM" id="SSF52343">
    <property type="entry name" value="Ferredoxin reductase-like, C-terminal NADP-linked domain"/>
    <property type="match status" value="1"/>
</dbReference>
<evidence type="ECO:0000256" key="6">
    <source>
        <dbReference type="ARBA" id="ARBA00022989"/>
    </source>
</evidence>
<dbReference type="Pfam" id="PF08022">
    <property type="entry name" value="FAD_binding_8"/>
    <property type="match status" value="1"/>
</dbReference>
<evidence type="ECO:0000256" key="5">
    <source>
        <dbReference type="ARBA" id="ARBA00022982"/>
    </source>
</evidence>
<keyword evidence="7" id="KW-0560">Oxidoreductase</keyword>
<dbReference type="PANTHER" id="PTHR32361">
    <property type="entry name" value="FERRIC/CUPRIC REDUCTASE TRANSMEMBRANE COMPONENT"/>
    <property type="match status" value="1"/>
</dbReference>
<dbReference type="EMBL" id="JAANYQ010000010">
    <property type="protein sequence ID" value="KAF4122223.1"/>
    <property type="molecule type" value="Genomic_DNA"/>
</dbReference>
<evidence type="ECO:0000256" key="3">
    <source>
        <dbReference type="ARBA" id="ARBA00022448"/>
    </source>
</evidence>
<evidence type="ECO:0000256" key="9">
    <source>
        <dbReference type="ARBA" id="ARBA00023136"/>
    </source>
</evidence>
<dbReference type="Gene3D" id="3.40.50.80">
    <property type="entry name" value="Nucleotide-binding domain of ferredoxin-NADP reductase (FNR) module"/>
    <property type="match status" value="1"/>
</dbReference>
<keyword evidence="15" id="KW-1185">Reference proteome</keyword>
<dbReference type="SFLD" id="SFLDG01168">
    <property type="entry name" value="Ferric_reductase_subgroup_(FRE"/>
    <property type="match status" value="1"/>
</dbReference>
<feature type="chain" id="PRO_5040382969" evidence="12">
    <location>
        <begin position="27"/>
        <end position="738"/>
    </location>
</feature>
<dbReference type="PANTHER" id="PTHR32361:SF9">
    <property type="entry name" value="FERRIC REDUCTASE TRANSMEMBRANE COMPONENT 3-RELATED"/>
    <property type="match status" value="1"/>
</dbReference>
<name>A0A9P5D009_9HYPO</name>
<dbReference type="GO" id="GO:0005886">
    <property type="term" value="C:plasma membrane"/>
    <property type="evidence" value="ECO:0007669"/>
    <property type="project" value="TreeGrafter"/>
</dbReference>
<comment type="subcellular location">
    <subcellularLocation>
        <location evidence="1">Membrane</location>
        <topology evidence="1">Multi-pass membrane protein</topology>
    </subcellularLocation>
</comment>
<dbReference type="RefSeq" id="XP_035320875.1">
    <property type="nucleotide sequence ID" value="XM_035469781.1"/>
</dbReference>
<dbReference type="Pfam" id="PF08030">
    <property type="entry name" value="NAD_binding_6"/>
    <property type="match status" value="1"/>
</dbReference>
<feature type="signal peptide" evidence="12">
    <location>
        <begin position="1"/>
        <end position="26"/>
    </location>
</feature>
<feature type="transmembrane region" description="Helical" evidence="11">
    <location>
        <begin position="239"/>
        <end position="259"/>
    </location>
</feature>
<evidence type="ECO:0000256" key="12">
    <source>
        <dbReference type="SAM" id="SignalP"/>
    </source>
</evidence>
<dbReference type="CDD" id="cd06186">
    <property type="entry name" value="NOX_Duox_like_FAD_NADP"/>
    <property type="match status" value="1"/>
</dbReference>
<dbReference type="PROSITE" id="PS51384">
    <property type="entry name" value="FAD_FR"/>
    <property type="match status" value="1"/>
</dbReference>
<evidence type="ECO:0000313" key="14">
    <source>
        <dbReference type="EMBL" id="KAF4122223.1"/>
    </source>
</evidence>
<dbReference type="InterPro" id="IPR013121">
    <property type="entry name" value="Fe_red_NAD-bd_6"/>
</dbReference>
<keyword evidence="8" id="KW-0406">Ion transport</keyword>
<sequence>MRLSWINRSLLLIAWTVSSSAGAAESQPAEPRGSFCAEACGNSLAKVPFTDADPELTPEENRCSSRLHLQSMYLCLGLHCDVEIRLDALRDLNQTCQSNTGLTLPPYNIVSGFTDDEISHLPRVNTTSSGQGPVYDEPVLPTPYLYTVWFKTLDALTYVHFHHAFYGLAMTMFWIVVCAVGAFYRALAHYEARQSRRLGPQSWTRRWLKRHVLTPAAFGQVCTRDIGGWGTIPSRAQTLAISLFVALNIGCTVHGYKIFPGNIYFPTETRQILRYVSDRTGIISFANFPLIWLFGMRNNVVIWITGWDFGTFNKFHRWVARVATVQAVIHSVGYTILIFKEWLIIVADGGWSYFVWWLSLMFFWTGELATIFMCALLILSVYWLRRHYYEAFLLIHIVLSILMLITMLGHVSIFGGEYDVFVWVPVFIWVLDRVIRVSRIFLFNVRVWNTKAMATFNPAANIVRLEVPISSKGHKAKPGTYYYLSILNDTKFWESHPFTVASTTLGLPSFEGDERAALLASEESSLDDGPDTRQIMTFLIRPYDGFTARMRDAAAAESPKPALLRLAVDGPYGETLPLHFFDNILFIVGGSGIVVPMTYSRSLAQDSFSDDESVHMPRRVSIHWSVREAGFVSDTVKQDFEADLNSANINTHVYFTGDCGPDGPIENRDDQYKISWSRERLDAPAAVREAARALVGDASLAVVACGPAAMADSTRQTTVEQMGLYENRIEYFEESFQW</sequence>
<dbReference type="InterPro" id="IPR039261">
    <property type="entry name" value="FNR_nucleotide-bd"/>
</dbReference>
<gene>
    <name evidence="14" type="ORF">GMORB2_7816</name>
</gene>
<evidence type="ECO:0000256" key="4">
    <source>
        <dbReference type="ARBA" id="ARBA00022692"/>
    </source>
</evidence>
<dbReference type="OrthoDB" id="167398at2759"/>
<accession>A0A9P5D009</accession>
<dbReference type="AlphaFoldDB" id="A0A9P5D009"/>
<dbReference type="GO" id="GO:0006826">
    <property type="term" value="P:iron ion transport"/>
    <property type="evidence" value="ECO:0007669"/>
    <property type="project" value="TreeGrafter"/>
</dbReference>
<keyword evidence="4 11" id="KW-0812">Transmembrane</keyword>
<keyword evidence="10" id="KW-0325">Glycoprotein</keyword>
<dbReference type="InterPro" id="IPR017927">
    <property type="entry name" value="FAD-bd_FR_type"/>
</dbReference>
<evidence type="ECO:0000256" key="1">
    <source>
        <dbReference type="ARBA" id="ARBA00004141"/>
    </source>
</evidence>
<evidence type="ECO:0000256" key="11">
    <source>
        <dbReference type="SAM" id="Phobius"/>
    </source>
</evidence>
<dbReference type="InterPro" id="IPR013130">
    <property type="entry name" value="Fe3_Rdtase_TM_dom"/>
</dbReference>
<dbReference type="SFLD" id="SFLDS00052">
    <property type="entry name" value="Ferric_Reductase_Domain"/>
    <property type="match status" value="1"/>
</dbReference>
<dbReference type="InterPro" id="IPR051410">
    <property type="entry name" value="Ferric/Cupric_Reductase"/>
</dbReference>
<dbReference type="Proteomes" id="UP000749293">
    <property type="component" value="Unassembled WGS sequence"/>
</dbReference>
<feature type="transmembrane region" description="Helical" evidence="11">
    <location>
        <begin position="279"/>
        <end position="297"/>
    </location>
</feature>
<evidence type="ECO:0000256" key="2">
    <source>
        <dbReference type="ARBA" id="ARBA00006278"/>
    </source>
</evidence>
<evidence type="ECO:0000256" key="8">
    <source>
        <dbReference type="ARBA" id="ARBA00023065"/>
    </source>
</evidence>
<proteinExistence type="inferred from homology"/>
<keyword evidence="9 11" id="KW-0472">Membrane</keyword>
<dbReference type="GO" id="GO:0006879">
    <property type="term" value="P:intracellular iron ion homeostasis"/>
    <property type="evidence" value="ECO:0007669"/>
    <property type="project" value="TreeGrafter"/>
</dbReference>
<dbReference type="GeneID" id="55974039"/>
<dbReference type="GO" id="GO:0000293">
    <property type="term" value="F:ferric-chelate reductase activity"/>
    <property type="evidence" value="ECO:0007669"/>
    <property type="project" value="UniProtKB-ARBA"/>
</dbReference>
<organism evidence="14 15">
    <name type="scientific">Geosmithia morbida</name>
    <dbReference type="NCBI Taxonomy" id="1094350"/>
    <lineage>
        <taxon>Eukaryota</taxon>
        <taxon>Fungi</taxon>
        <taxon>Dikarya</taxon>
        <taxon>Ascomycota</taxon>
        <taxon>Pezizomycotina</taxon>
        <taxon>Sordariomycetes</taxon>
        <taxon>Hypocreomycetidae</taxon>
        <taxon>Hypocreales</taxon>
        <taxon>Bionectriaceae</taxon>
        <taxon>Geosmithia</taxon>
    </lineage>
</organism>
<reference evidence="14" key="1">
    <citation type="submission" date="2020-03" db="EMBL/GenBank/DDBJ databases">
        <title>Site-based positive gene gene selection in Geosmithia morbida across the United States reveals a broad range of putative effectors and factors for local host and environmental adapation.</title>
        <authorList>
            <person name="Onufrak A."/>
            <person name="Murdoch R.W."/>
            <person name="Gazis R."/>
            <person name="Huff M."/>
            <person name="Staton M."/>
            <person name="Klingeman W."/>
            <person name="Hadziabdic D."/>
        </authorList>
    </citation>
    <scope>NUCLEOTIDE SEQUENCE</scope>
    <source>
        <strain evidence="14">1262</strain>
    </source>
</reference>
<dbReference type="InterPro" id="IPR013112">
    <property type="entry name" value="FAD-bd_8"/>
</dbReference>
<feature type="domain" description="FAD-binding FR-type" evidence="13">
    <location>
        <begin position="427"/>
        <end position="578"/>
    </location>
</feature>
<feature type="transmembrane region" description="Helical" evidence="11">
    <location>
        <begin position="391"/>
        <end position="414"/>
    </location>
</feature>
<feature type="transmembrane region" description="Helical" evidence="11">
    <location>
        <begin position="164"/>
        <end position="187"/>
    </location>
</feature>
<keyword evidence="6 11" id="KW-1133">Transmembrane helix</keyword>
<evidence type="ECO:0000259" key="13">
    <source>
        <dbReference type="PROSITE" id="PS51384"/>
    </source>
</evidence>
<keyword evidence="3" id="KW-0813">Transport</keyword>
<evidence type="ECO:0000256" key="7">
    <source>
        <dbReference type="ARBA" id="ARBA00023002"/>
    </source>
</evidence>
<comment type="similarity">
    <text evidence="2">Belongs to the ferric reductase (FRE) family.</text>
</comment>
<protein>
    <submittedName>
        <fullName evidence="14">FAD-binding domain</fullName>
    </submittedName>
</protein>
<dbReference type="GO" id="GO:0015677">
    <property type="term" value="P:copper ion import"/>
    <property type="evidence" value="ECO:0007669"/>
    <property type="project" value="TreeGrafter"/>
</dbReference>
<keyword evidence="12" id="KW-0732">Signal</keyword>